<evidence type="ECO:0000256" key="1">
    <source>
        <dbReference type="SAM" id="MobiDB-lite"/>
    </source>
</evidence>
<name>A0A4P7N411_PYROR</name>
<sequence length="137" mass="14911">MSSSLDRSSSEFSWIITSSNSSAGPSGFHARNLSSTRTHVMYAAPSVACRLISIAPRFSSKIRSIPRRWPVSWSQSPMCHEQAARTVPTSSESSGSREDADGEPSPGLPSSRIAMLQPRRIFLRTSGVMGDVPLQWS</sequence>
<protein>
    <submittedName>
        <fullName evidence="2">Uncharacterized protein</fullName>
    </submittedName>
</protein>
<accession>A0A4P7N411</accession>
<proteinExistence type="predicted"/>
<feature type="region of interest" description="Disordered" evidence="1">
    <location>
        <begin position="72"/>
        <end position="112"/>
    </location>
</feature>
<dbReference type="EMBL" id="CP034204">
    <property type="protein sequence ID" value="QBZ54670.1"/>
    <property type="molecule type" value="Genomic_DNA"/>
</dbReference>
<evidence type="ECO:0000313" key="3">
    <source>
        <dbReference type="Proteomes" id="UP000294847"/>
    </source>
</evidence>
<organism evidence="2 3">
    <name type="scientific">Pyricularia oryzae</name>
    <name type="common">Rice blast fungus</name>
    <name type="synonym">Magnaporthe oryzae</name>
    <dbReference type="NCBI Taxonomy" id="318829"/>
    <lineage>
        <taxon>Eukaryota</taxon>
        <taxon>Fungi</taxon>
        <taxon>Dikarya</taxon>
        <taxon>Ascomycota</taxon>
        <taxon>Pezizomycotina</taxon>
        <taxon>Sordariomycetes</taxon>
        <taxon>Sordariomycetidae</taxon>
        <taxon>Magnaporthales</taxon>
        <taxon>Pyriculariaceae</taxon>
        <taxon>Pyricularia</taxon>
    </lineage>
</organism>
<dbReference type="Proteomes" id="UP000294847">
    <property type="component" value="Chromosome 1"/>
</dbReference>
<reference evidence="2 3" key="1">
    <citation type="journal article" date="2019" name="Mol. Biol. Evol.">
        <title>Blast fungal genomes show frequent chromosomal changes, gene gains and losses, and effector gene turnover.</title>
        <authorList>
            <person name="Gomez Luciano L.B."/>
            <person name="Jason Tsai I."/>
            <person name="Chuma I."/>
            <person name="Tosa Y."/>
            <person name="Chen Y.H."/>
            <person name="Li J.Y."/>
            <person name="Li M.Y."/>
            <person name="Jade Lu M.Y."/>
            <person name="Nakayashiki H."/>
            <person name="Li W.H."/>
        </authorList>
    </citation>
    <scope>NUCLEOTIDE SEQUENCE [LARGE SCALE GENOMIC DNA]</scope>
    <source>
        <strain evidence="2">MZ5-1-6</strain>
    </source>
</reference>
<dbReference type="AlphaFoldDB" id="A0A4P7N411"/>
<gene>
    <name evidence="2" type="ORF">PoMZ_10379</name>
</gene>
<evidence type="ECO:0000313" key="2">
    <source>
        <dbReference type="EMBL" id="QBZ54670.1"/>
    </source>
</evidence>